<feature type="compositionally biased region" description="Gly residues" evidence="1">
    <location>
        <begin position="391"/>
        <end position="430"/>
    </location>
</feature>
<feature type="compositionally biased region" description="Polar residues" evidence="1">
    <location>
        <begin position="508"/>
        <end position="522"/>
    </location>
</feature>
<keyword evidence="2" id="KW-1133">Transmembrane helix</keyword>
<dbReference type="InterPro" id="IPR006477">
    <property type="entry name" value="Yir_bir_cir"/>
</dbReference>
<feature type="compositionally biased region" description="Basic and acidic residues" evidence="1">
    <location>
        <begin position="525"/>
        <end position="534"/>
    </location>
</feature>
<feature type="compositionally biased region" description="Polar residues" evidence="1">
    <location>
        <begin position="357"/>
        <end position="383"/>
    </location>
</feature>
<feature type="compositionally biased region" description="Polar residues" evidence="1">
    <location>
        <begin position="488"/>
        <end position="500"/>
    </location>
</feature>
<organism evidence="3 4">
    <name type="scientific">Plasmodium chabaudi chabaudi</name>
    <dbReference type="NCBI Taxonomy" id="31271"/>
    <lineage>
        <taxon>Eukaryota</taxon>
        <taxon>Sar</taxon>
        <taxon>Alveolata</taxon>
        <taxon>Apicomplexa</taxon>
        <taxon>Aconoidasida</taxon>
        <taxon>Haemosporida</taxon>
        <taxon>Plasmodiidae</taxon>
        <taxon>Plasmodium</taxon>
        <taxon>Plasmodium (Vinckeia)</taxon>
    </lineage>
</organism>
<evidence type="ECO:0000256" key="1">
    <source>
        <dbReference type="SAM" id="MobiDB-lite"/>
    </source>
</evidence>
<proteinExistence type="predicted"/>
<evidence type="ECO:0000313" key="3">
    <source>
        <dbReference type="EMBL" id="SCL84759.1"/>
    </source>
</evidence>
<evidence type="ECO:0000256" key="2">
    <source>
        <dbReference type="SAM" id="Phobius"/>
    </source>
</evidence>
<feature type="compositionally biased region" description="Polar residues" evidence="1">
    <location>
        <begin position="581"/>
        <end position="590"/>
    </location>
</feature>
<sequence>MNDHKQLCNLFREADGYFNGKDVDTKKFNKPSTIKGYCRNGGCKTNEERINALTLYIFMKFKTSIKIKHRYNNYDECLLMWLSDKLFKMHLESIGKKGAINYMDGTTLNQAYEKYLKNYKVKLEYWDLFDMIKDLKEANLRYMSEFYKLLNIICKIITGYYNGVESKKLFKYPADCSFQYKTLYRNIYECKPYLDLLNKLKGIYDDFSSVIKKYSSNNELATKLKKLKPENGKEMDAVRGFKTYNFSGSQCKFPKKKKKPEKSSLQPSNQLKDSKRETPPTQKPEAKEPKFQSSPEPAPPSPKEPQPKTQQLSSTTPPEEPPAKLGLPSSSLHESQNPGTSHQSGKKDSGNVPDASKSGQNVSDGVQVNQVTHSKQGSPSSETGNEDTKKGGVGSETGNPGGGQDNQGGSGSGLGGGSGSGQGSQGGSGGSDSARHNSLIEIKEQENDTVDKPKQSQDGQQEISNPKQGNSIDGSENSDVLENRGKMPSTTELEKQQSQSELKKGTELKNNQTEGSSHPNGHSASKIESKDSESSKSNTGGASDDTRSSSTGSDNLGDGSSDQDSGSDAREKKDLQIDPSDPSSQPLTSDTNKEGLNSEPGSTDKNPLNGGGEQGGQDDQKSQDGSGSESRPGNEQNSKDSDTGEKGPKNTSGTSFDFKPYIFRITLKGIEQLSNAFEFFEEKREQLKKVTDTIKNIYNTSVSNIQNGFYKSIEFFNDIIDNISSDSKKVDPPSNSDGNKSGSGGTGGDPPAPNDPSPLQKDSNQQNSSQTSSETSQTPKAQQIPSTPQTTQTLPNSKDQTQEQQLSPGTSGSQSSDRTNQEGLQKSEPAPVLKPEHSGSELKGNGITEIGDIYILKEYKKIVISIIVILIPITLTILYKYLSFGRRNELKKKKNMKKVIKLLGVNKTTKTVINSSDGKKQIQIIIKSYSQKKQTKKSINYVYGEKSPSLNIYQLMQADPVPFINLFFLLIFFVYKRKRDFIE</sequence>
<feature type="compositionally biased region" description="Polar residues" evidence="1">
    <location>
        <begin position="328"/>
        <end position="343"/>
    </location>
</feature>
<feature type="compositionally biased region" description="Polar residues" evidence="1">
    <location>
        <begin position="796"/>
        <end position="824"/>
    </location>
</feature>
<accession>A0A1D3L7R8</accession>
<feature type="compositionally biased region" description="Low complexity" evidence="1">
    <location>
        <begin position="535"/>
        <end position="566"/>
    </location>
</feature>
<feature type="compositionally biased region" description="Basic and acidic residues" evidence="1">
    <location>
        <begin position="567"/>
        <end position="576"/>
    </location>
</feature>
<dbReference type="EMBL" id="FMIM01000105">
    <property type="protein sequence ID" value="SCL84759.1"/>
    <property type="molecule type" value="Genomic_DNA"/>
</dbReference>
<dbReference type="Proteomes" id="UP000195489">
    <property type="component" value="Unassembled WGS sequence"/>
</dbReference>
<name>A0A1D3L7R8_PLACU</name>
<feature type="region of interest" description="Disordered" evidence="1">
    <location>
        <begin position="726"/>
        <end position="844"/>
    </location>
</feature>
<feature type="transmembrane region" description="Helical" evidence="2">
    <location>
        <begin position="862"/>
        <end position="882"/>
    </location>
</feature>
<feature type="compositionally biased region" description="Polar residues" evidence="1">
    <location>
        <begin position="456"/>
        <end position="480"/>
    </location>
</feature>
<reference evidence="3 4" key="1">
    <citation type="submission" date="2016-08" db="EMBL/GenBank/DDBJ databases">
        <authorList>
            <consortium name="Pathogen Informatics"/>
        </authorList>
    </citation>
    <scope>NUCLEOTIDE SEQUENCE [LARGE SCALE GENOMIC DNA]</scope>
    <source>
        <strain evidence="3 4">CB</strain>
    </source>
</reference>
<keyword evidence="2" id="KW-0472">Membrane</keyword>
<dbReference type="AlphaFoldDB" id="A0A1D3L7R8"/>
<feature type="region of interest" description="Disordered" evidence="1">
    <location>
        <begin position="251"/>
        <end position="658"/>
    </location>
</feature>
<feature type="compositionally biased region" description="Basic and acidic residues" evidence="1">
    <location>
        <begin position="637"/>
        <end position="648"/>
    </location>
</feature>
<feature type="compositionally biased region" description="Low complexity" evidence="1">
    <location>
        <begin position="763"/>
        <end position="795"/>
    </location>
</feature>
<feature type="compositionally biased region" description="Basic and acidic residues" evidence="1">
    <location>
        <begin position="441"/>
        <end position="455"/>
    </location>
</feature>
<evidence type="ECO:0000313" key="4">
    <source>
        <dbReference type="Proteomes" id="UP000195489"/>
    </source>
</evidence>
<dbReference type="Pfam" id="PF06022">
    <property type="entry name" value="Cir_Bir_Yir"/>
    <property type="match status" value="1"/>
</dbReference>
<gene>
    <name evidence="3" type="ORF">PCHCB_000505100</name>
</gene>
<protein>
    <submittedName>
        <fullName evidence="3">CIR protein</fullName>
    </submittedName>
</protein>
<feature type="compositionally biased region" description="Basic and acidic residues" evidence="1">
    <location>
        <begin position="272"/>
        <end position="290"/>
    </location>
</feature>
<keyword evidence="2" id="KW-0812">Transmembrane</keyword>